<evidence type="ECO:0000313" key="2">
    <source>
        <dbReference type="Proteomes" id="UP000789941"/>
    </source>
</evidence>
<name>A0A5E4LRK7_9ARCH</name>
<dbReference type="AlphaFoldDB" id="A0A5E4LRK7"/>
<accession>A0A5E4LRK7</accession>
<protein>
    <submittedName>
        <fullName evidence="1">Uncharacterized protein</fullName>
    </submittedName>
</protein>
<gene>
    <name evidence="1" type="ORF">LFW2832_01049</name>
</gene>
<dbReference type="EMBL" id="CABMJJ010000009">
    <property type="protein sequence ID" value="VVC04570.1"/>
    <property type="molecule type" value="Genomic_DNA"/>
</dbReference>
<dbReference type="Proteomes" id="UP000789941">
    <property type="component" value="Unassembled WGS sequence"/>
</dbReference>
<evidence type="ECO:0000313" key="1">
    <source>
        <dbReference type="EMBL" id="VVC04570.1"/>
    </source>
</evidence>
<sequence length="162" mass="18794">MVKFEGKIQMAPFSGKECVYFETAIFYDNGTTSTGHYHTEEKFTAEINGQKTEIKLPPARMYLVPTFEKEFETKNAPEKFKEIFNNIFGNEMPEKVVVKEWALLTDREYVVNVVHESFCLPPLPGEKDPTEAKYTGYEIMDKEYGYEEKQQKRTPASYWTGG</sequence>
<proteinExistence type="predicted"/>
<comment type="caution">
    <text evidence="1">The sequence shown here is derived from an EMBL/GenBank/DDBJ whole genome shotgun (WGS) entry which is preliminary data.</text>
</comment>
<organism evidence="1 2">
    <name type="scientific">Candidatus Bilamarchaeum dharawalense</name>
    <dbReference type="NCBI Taxonomy" id="2885759"/>
    <lineage>
        <taxon>Archaea</taxon>
        <taxon>Candidatus Micrarchaeota</taxon>
        <taxon>Candidatus Micrarchaeia</taxon>
        <taxon>Candidatus Anstonellales</taxon>
        <taxon>Candidatus Bilamarchaeaceae</taxon>
        <taxon>Candidatus Bilamarchaeum</taxon>
    </lineage>
</organism>
<reference evidence="1 2" key="1">
    <citation type="submission" date="2019-08" db="EMBL/GenBank/DDBJ databases">
        <authorList>
            <person name="Vazquez-Campos X."/>
        </authorList>
    </citation>
    <scope>NUCLEOTIDE SEQUENCE [LARGE SCALE GENOMIC DNA]</scope>
    <source>
        <strain evidence="1">LFW-283_2</strain>
    </source>
</reference>